<proteinExistence type="predicted"/>
<reference evidence="1 2" key="1">
    <citation type="submission" date="2024-05" db="EMBL/GenBank/DDBJ databases">
        <title>Three bacterial strains, DH-69, EH-24, and ECK-19 isolated from coastal sediments.</title>
        <authorList>
            <person name="Ye Y.-Q."/>
            <person name="Du Z.-J."/>
        </authorList>
    </citation>
    <scope>NUCLEOTIDE SEQUENCE [LARGE SCALE GENOMIC DNA]</scope>
    <source>
        <strain evidence="1 2">ECK-19</strain>
    </source>
</reference>
<dbReference type="RefSeq" id="WP_369313152.1">
    <property type="nucleotide sequence ID" value="NZ_JBEHZE010000001.1"/>
</dbReference>
<organism evidence="1 2">
    <name type="scientific">Hyphococcus lacteus</name>
    <dbReference type="NCBI Taxonomy" id="3143536"/>
    <lineage>
        <taxon>Bacteria</taxon>
        <taxon>Pseudomonadati</taxon>
        <taxon>Pseudomonadota</taxon>
        <taxon>Alphaproteobacteria</taxon>
        <taxon>Parvularculales</taxon>
        <taxon>Parvularculaceae</taxon>
        <taxon>Hyphococcus</taxon>
    </lineage>
</organism>
<accession>A0ABV3Z331</accession>
<comment type="caution">
    <text evidence="1">The sequence shown here is derived from an EMBL/GenBank/DDBJ whole genome shotgun (WGS) entry which is preliminary data.</text>
</comment>
<protein>
    <submittedName>
        <fullName evidence="1">Uncharacterized protein</fullName>
    </submittedName>
</protein>
<evidence type="ECO:0000313" key="1">
    <source>
        <dbReference type="EMBL" id="MEX6633201.1"/>
    </source>
</evidence>
<gene>
    <name evidence="1" type="ORF">ABFZ84_06515</name>
</gene>
<dbReference type="EMBL" id="JBEHZE010000001">
    <property type="protein sequence ID" value="MEX6633201.1"/>
    <property type="molecule type" value="Genomic_DNA"/>
</dbReference>
<keyword evidence="2" id="KW-1185">Reference proteome</keyword>
<dbReference type="Proteomes" id="UP001560685">
    <property type="component" value="Unassembled WGS sequence"/>
</dbReference>
<evidence type="ECO:0000313" key="2">
    <source>
        <dbReference type="Proteomes" id="UP001560685"/>
    </source>
</evidence>
<name>A0ABV3Z331_9PROT</name>
<sequence>MCTEAKHFNRRAVIFFTVILTLALYIAPAFAGTAGSISMGDSTGGITDRAYVAAPPNYLYVVEKERGSFLDCGEGQDGRATDADGRDMAVLRCGVTLTETIVIPAAASSARIIIHY</sequence>